<dbReference type="PANTHER" id="PTHR36617">
    <property type="entry name" value="PROTEIN, PUTATIVE-RELATED"/>
    <property type="match status" value="1"/>
</dbReference>
<sequence>MAKFEILHGFYCERDGFGQLHMQQKGLNVLMKSLVQAQLFTGYSFWVVNPVVVSHLQFADDTLLLGTKNWANVRALRAALFIFKVMSRLKVNFHKSSLVGVNIASSWLSEAASVLNCKVGKVPFLYLGFPIGGNSRRLSFWEPFVNRIKARLSGWNSRFLSFGGRLWLGSVSLCERFPRLFDLSENKSITVADLFSLGVERGGEAWKWRRRLWAWEEEELEECRALLTDVSLQDFVSDRWVWLPNPFVGYSVRGSYHMLTSRDVPLRDPASSLMVEVKLLEIFFSLFGSCAFGFYGTNSSSFSTPCARRVACGD</sequence>
<name>A0A072VHZ1_MEDTR</name>
<accession>A0A072VHZ1</accession>
<evidence type="ECO:0000313" key="3">
    <source>
        <dbReference type="Proteomes" id="UP000002051"/>
    </source>
</evidence>
<dbReference type="AlphaFoldDB" id="A0A072VHZ1"/>
<reference evidence="2" key="3">
    <citation type="submission" date="2015-04" db="UniProtKB">
        <authorList>
            <consortium name="EnsemblPlants"/>
        </authorList>
    </citation>
    <scope>IDENTIFICATION</scope>
    <source>
        <strain evidence="2">cv. Jemalong A17</strain>
    </source>
</reference>
<keyword evidence="3" id="KW-1185">Reference proteome</keyword>
<reference evidence="1 3" key="2">
    <citation type="journal article" date="2014" name="BMC Genomics">
        <title>An improved genome release (version Mt4.0) for the model legume Medicago truncatula.</title>
        <authorList>
            <person name="Tang H."/>
            <person name="Krishnakumar V."/>
            <person name="Bidwell S."/>
            <person name="Rosen B."/>
            <person name="Chan A."/>
            <person name="Zhou S."/>
            <person name="Gentzbittel L."/>
            <person name="Childs K.L."/>
            <person name="Yandell M."/>
            <person name="Gundlach H."/>
            <person name="Mayer K.F."/>
            <person name="Schwartz D.C."/>
            <person name="Town C.D."/>
        </authorList>
    </citation>
    <scope>GENOME REANNOTATION</scope>
    <source>
        <strain evidence="1">A17</strain>
        <strain evidence="2 3">cv. Jemalong A17</strain>
    </source>
</reference>
<dbReference type="HOGENOM" id="CLU_886730_0_0_1"/>
<dbReference type="STRING" id="3880.A0A072VHZ1"/>
<evidence type="ECO:0000313" key="1">
    <source>
        <dbReference type="EMBL" id="KEH41231.1"/>
    </source>
</evidence>
<organism evidence="1 3">
    <name type="scientific">Medicago truncatula</name>
    <name type="common">Barrel medic</name>
    <name type="synonym">Medicago tribuloides</name>
    <dbReference type="NCBI Taxonomy" id="3880"/>
    <lineage>
        <taxon>Eukaryota</taxon>
        <taxon>Viridiplantae</taxon>
        <taxon>Streptophyta</taxon>
        <taxon>Embryophyta</taxon>
        <taxon>Tracheophyta</taxon>
        <taxon>Spermatophyta</taxon>
        <taxon>Magnoliopsida</taxon>
        <taxon>eudicotyledons</taxon>
        <taxon>Gunneridae</taxon>
        <taxon>Pentapetalae</taxon>
        <taxon>rosids</taxon>
        <taxon>fabids</taxon>
        <taxon>Fabales</taxon>
        <taxon>Fabaceae</taxon>
        <taxon>Papilionoideae</taxon>
        <taxon>50 kb inversion clade</taxon>
        <taxon>NPAAA clade</taxon>
        <taxon>Hologalegina</taxon>
        <taxon>IRL clade</taxon>
        <taxon>Trifolieae</taxon>
        <taxon>Medicago</taxon>
    </lineage>
</organism>
<dbReference type="EnsemblPlants" id="KEH41231">
    <property type="protein sequence ID" value="KEH41231"/>
    <property type="gene ID" value="MTR_1g046940"/>
</dbReference>
<reference evidence="1 3" key="1">
    <citation type="journal article" date="2011" name="Nature">
        <title>The Medicago genome provides insight into the evolution of rhizobial symbioses.</title>
        <authorList>
            <person name="Young N.D."/>
            <person name="Debelle F."/>
            <person name="Oldroyd G.E."/>
            <person name="Geurts R."/>
            <person name="Cannon S.B."/>
            <person name="Udvardi M.K."/>
            <person name="Benedito V.A."/>
            <person name="Mayer K.F."/>
            <person name="Gouzy J."/>
            <person name="Schoof H."/>
            <person name="Van de Peer Y."/>
            <person name="Proost S."/>
            <person name="Cook D.R."/>
            <person name="Meyers B.C."/>
            <person name="Spannagl M."/>
            <person name="Cheung F."/>
            <person name="De Mita S."/>
            <person name="Krishnakumar V."/>
            <person name="Gundlach H."/>
            <person name="Zhou S."/>
            <person name="Mudge J."/>
            <person name="Bharti A.K."/>
            <person name="Murray J.D."/>
            <person name="Naoumkina M.A."/>
            <person name="Rosen B."/>
            <person name="Silverstein K.A."/>
            <person name="Tang H."/>
            <person name="Rombauts S."/>
            <person name="Zhao P.X."/>
            <person name="Zhou P."/>
            <person name="Barbe V."/>
            <person name="Bardou P."/>
            <person name="Bechner M."/>
            <person name="Bellec A."/>
            <person name="Berger A."/>
            <person name="Berges H."/>
            <person name="Bidwell S."/>
            <person name="Bisseling T."/>
            <person name="Choisne N."/>
            <person name="Couloux A."/>
            <person name="Denny R."/>
            <person name="Deshpande S."/>
            <person name="Dai X."/>
            <person name="Doyle J.J."/>
            <person name="Dudez A.M."/>
            <person name="Farmer A.D."/>
            <person name="Fouteau S."/>
            <person name="Franken C."/>
            <person name="Gibelin C."/>
            <person name="Gish J."/>
            <person name="Goldstein S."/>
            <person name="Gonzalez A.J."/>
            <person name="Green P.J."/>
            <person name="Hallab A."/>
            <person name="Hartog M."/>
            <person name="Hua A."/>
            <person name="Humphray S.J."/>
            <person name="Jeong D.H."/>
            <person name="Jing Y."/>
            <person name="Jocker A."/>
            <person name="Kenton S.M."/>
            <person name="Kim D.J."/>
            <person name="Klee K."/>
            <person name="Lai H."/>
            <person name="Lang C."/>
            <person name="Lin S."/>
            <person name="Macmil S.L."/>
            <person name="Magdelenat G."/>
            <person name="Matthews L."/>
            <person name="McCorrison J."/>
            <person name="Monaghan E.L."/>
            <person name="Mun J.H."/>
            <person name="Najar F.Z."/>
            <person name="Nicholson C."/>
            <person name="Noirot C."/>
            <person name="O'Bleness M."/>
            <person name="Paule C.R."/>
            <person name="Poulain J."/>
            <person name="Prion F."/>
            <person name="Qin B."/>
            <person name="Qu C."/>
            <person name="Retzel E.F."/>
            <person name="Riddle C."/>
            <person name="Sallet E."/>
            <person name="Samain S."/>
            <person name="Samson N."/>
            <person name="Sanders I."/>
            <person name="Saurat O."/>
            <person name="Scarpelli C."/>
            <person name="Schiex T."/>
            <person name="Segurens B."/>
            <person name="Severin A.J."/>
            <person name="Sherrier D.J."/>
            <person name="Shi R."/>
            <person name="Sims S."/>
            <person name="Singer S.R."/>
            <person name="Sinharoy S."/>
            <person name="Sterck L."/>
            <person name="Viollet A."/>
            <person name="Wang B.B."/>
            <person name="Wang K."/>
            <person name="Wang M."/>
            <person name="Wang X."/>
            <person name="Warfsmann J."/>
            <person name="Weissenbach J."/>
            <person name="White D.D."/>
            <person name="White J.D."/>
            <person name="Wiley G.B."/>
            <person name="Wincker P."/>
            <person name="Xing Y."/>
            <person name="Yang L."/>
            <person name="Yao Z."/>
            <person name="Ying F."/>
            <person name="Zhai J."/>
            <person name="Zhou L."/>
            <person name="Zuber A."/>
            <person name="Denarie J."/>
            <person name="Dixon R.A."/>
            <person name="May G.D."/>
            <person name="Schwartz D.C."/>
            <person name="Rogers J."/>
            <person name="Quetier F."/>
            <person name="Town C.D."/>
            <person name="Roe B.A."/>
        </authorList>
    </citation>
    <scope>NUCLEOTIDE SEQUENCE [LARGE SCALE GENOMIC DNA]</scope>
    <source>
        <strain evidence="1">A17</strain>
        <strain evidence="2 3">cv. Jemalong A17</strain>
    </source>
</reference>
<evidence type="ECO:0000313" key="2">
    <source>
        <dbReference type="EnsemblPlants" id="KEH41231"/>
    </source>
</evidence>
<dbReference type="EMBL" id="CM001217">
    <property type="protein sequence ID" value="KEH41231.1"/>
    <property type="molecule type" value="Genomic_DNA"/>
</dbReference>
<gene>
    <name evidence="1" type="ordered locus">MTR_1g046940</name>
</gene>
<dbReference type="Proteomes" id="UP000002051">
    <property type="component" value="Unassembled WGS sequence"/>
</dbReference>
<dbReference type="PANTHER" id="PTHR36617:SF5">
    <property type="entry name" value="OS05G0421675 PROTEIN"/>
    <property type="match status" value="1"/>
</dbReference>
<proteinExistence type="predicted"/>
<protein>
    <submittedName>
        <fullName evidence="1 2">Uncharacterized protein</fullName>
    </submittedName>
</protein>